<accession>A0A1G7BK10</accession>
<name>A0A1G7BK10_9ACTN</name>
<keyword evidence="1" id="KW-1133">Transmembrane helix</keyword>
<organism evidence="2 3">
    <name type="scientific">Glycomyces harbinensis</name>
    <dbReference type="NCBI Taxonomy" id="58114"/>
    <lineage>
        <taxon>Bacteria</taxon>
        <taxon>Bacillati</taxon>
        <taxon>Actinomycetota</taxon>
        <taxon>Actinomycetes</taxon>
        <taxon>Glycomycetales</taxon>
        <taxon>Glycomycetaceae</taxon>
        <taxon>Glycomyces</taxon>
    </lineage>
</organism>
<keyword evidence="1" id="KW-0472">Membrane</keyword>
<keyword evidence="3" id="KW-1185">Reference proteome</keyword>
<reference evidence="3" key="1">
    <citation type="submission" date="2016-10" db="EMBL/GenBank/DDBJ databases">
        <authorList>
            <person name="Varghese N."/>
            <person name="Submissions S."/>
        </authorList>
    </citation>
    <scope>NUCLEOTIDE SEQUENCE [LARGE SCALE GENOMIC DNA]</scope>
    <source>
        <strain evidence="3">CGMCC 4.3516</strain>
    </source>
</reference>
<dbReference type="RefSeq" id="WP_143015043.1">
    <property type="nucleotide sequence ID" value="NZ_FNAD01000017.1"/>
</dbReference>
<dbReference type="OrthoDB" id="9815928at2"/>
<gene>
    <name evidence="2" type="ORF">SAMN05216270_1178</name>
</gene>
<dbReference type="AlphaFoldDB" id="A0A1G7BK10"/>
<feature type="transmembrane region" description="Helical" evidence="1">
    <location>
        <begin position="224"/>
        <end position="244"/>
    </location>
</feature>
<dbReference type="EMBL" id="FNAD01000017">
    <property type="protein sequence ID" value="SDE27418.1"/>
    <property type="molecule type" value="Genomic_DNA"/>
</dbReference>
<sequence length="369" mass="40124">MSKANDAAIRQELLSLFDNQGSDEQLRSSTALRALTTVTLDPEVADDLDSSLLLNLILKNVLTTTTNPYTRAASDYLGWGWTQKSYSEVLKAAVKVPIRDTKERRDAHQRDVHMQKLLERVTVRHELVGQNFGAGGRTASDKYRPLIADTLRKDLIEFCNSSVNVLSIVEAFAPPGNHAFTAQQISVSEDDNIKAQPPVSKTAIDKQGLEDSATLKPKNRLHPIVVVVILILAICGGIGGYLTLKENSANIEIHFEVEIGPEAPPNAAALAEVSSTYGLGVLTFEEPSTDSPKGEAIPEGESVDIVCQIRDGEILSASTYADGSDSPRYDGDWGVWNKLDNGYWIPDLFVNTPKVPGDDPPEGIALCED</sequence>
<proteinExistence type="predicted"/>
<evidence type="ECO:0000256" key="1">
    <source>
        <dbReference type="SAM" id="Phobius"/>
    </source>
</evidence>
<protein>
    <submittedName>
        <fullName evidence="2">Uncharacterized protein</fullName>
    </submittedName>
</protein>
<evidence type="ECO:0000313" key="3">
    <source>
        <dbReference type="Proteomes" id="UP000198949"/>
    </source>
</evidence>
<evidence type="ECO:0000313" key="2">
    <source>
        <dbReference type="EMBL" id="SDE27418.1"/>
    </source>
</evidence>
<dbReference type="Proteomes" id="UP000198949">
    <property type="component" value="Unassembled WGS sequence"/>
</dbReference>
<keyword evidence="1" id="KW-0812">Transmembrane</keyword>